<organism evidence="2 3">
    <name type="scientific">Georgenia halotolerans</name>
    <dbReference type="NCBI Taxonomy" id="3028317"/>
    <lineage>
        <taxon>Bacteria</taxon>
        <taxon>Bacillati</taxon>
        <taxon>Actinomycetota</taxon>
        <taxon>Actinomycetes</taxon>
        <taxon>Micrococcales</taxon>
        <taxon>Bogoriellaceae</taxon>
        <taxon>Georgenia</taxon>
    </lineage>
</organism>
<dbReference type="EMBL" id="JARACI010000996">
    <property type="protein sequence ID" value="MDD9206874.1"/>
    <property type="molecule type" value="Genomic_DNA"/>
</dbReference>
<name>A0ABT5U033_9MICO</name>
<gene>
    <name evidence="2" type="ORF">PU560_10405</name>
</gene>
<keyword evidence="3" id="KW-1185">Reference proteome</keyword>
<protein>
    <submittedName>
        <fullName evidence="2">VanW family protein</fullName>
    </submittedName>
</protein>
<feature type="domain" description="YoaR-like putative peptidoglycan binding" evidence="1">
    <location>
        <begin position="122"/>
        <end position="182"/>
    </location>
</feature>
<dbReference type="PANTHER" id="PTHR35788:SF1">
    <property type="entry name" value="EXPORTED PROTEIN"/>
    <property type="match status" value="1"/>
</dbReference>
<dbReference type="InterPro" id="IPR052913">
    <property type="entry name" value="Glycopeptide_resist_protein"/>
</dbReference>
<evidence type="ECO:0000259" key="1">
    <source>
        <dbReference type="Pfam" id="PF12229"/>
    </source>
</evidence>
<proteinExistence type="predicted"/>
<evidence type="ECO:0000313" key="3">
    <source>
        <dbReference type="Proteomes" id="UP001165561"/>
    </source>
</evidence>
<dbReference type="Proteomes" id="UP001165561">
    <property type="component" value="Unassembled WGS sequence"/>
</dbReference>
<evidence type="ECO:0000313" key="2">
    <source>
        <dbReference type="EMBL" id="MDD9206874.1"/>
    </source>
</evidence>
<dbReference type="Pfam" id="PF12229">
    <property type="entry name" value="PG_binding_4"/>
    <property type="match status" value="2"/>
</dbReference>
<comment type="caution">
    <text evidence="2">The sequence shown here is derived from an EMBL/GenBank/DDBJ whole genome shotgun (WGS) entry which is preliminary data.</text>
</comment>
<accession>A0ABT5U033</accession>
<dbReference type="PANTHER" id="PTHR35788">
    <property type="entry name" value="EXPORTED PROTEIN-RELATED"/>
    <property type="match status" value="1"/>
</dbReference>
<sequence length="561" mass="60140">MNGRSRWRTLGLAVALLLLVLGTAYGAVAWYLGDQVPAGTTVAGVPVGGLDEAAAQDRLADELSGPADGPVPVRMADGEATIDPGEVGLAPDVAATLDNLTGFTLDPRVLSDRVFGGGPQPLVSTVDEDALRSVLTGVAASLDVPPVEGQITFTGATPETTEPEDGAELDVDAAAEQIPAEWLTAERPLDLPSEPVPPTVDADAVEEALDELAEPLVSAPVAVSVDDHLVELTQEDLADAAQFVAEDDALALRLDGEQLRTVITEREPDIRADGQDARFSLQEGAPVIIPSTAGRGIAADELAEAVRTAGTSTSDRTATVELTATEPDFTTADAEALGIEEIVAEFSTPIPYDPVRTENLRVGSEYVTGTVVLPGENFSLLDTLGPITEERGYVSSGVVEDGFLTTALGGGLSQLSTNMYNVGFLAGMDDVEHTPHSRWFDRYPAGREATIWEPTVDMVWHNNTDYGVFAHSWVEGSRLHTRLWGTDVWDVESFTSEHYNITQPRTVYNTDPECEPEPGGQYGFTVDVTRERYREGAFVDEQHWRWTYQPWNRVVCGSPPG</sequence>
<reference evidence="2" key="1">
    <citation type="submission" date="2023-02" db="EMBL/GenBank/DDBJ databases">
        <title>Georgenia sp.10Sc9-8, isolated from a soil sample collected from the Taklamakan desert.</title>
        <authorList>
            <person name="Liu S."/>
        </authorList>
    </citation>
    <scope>NUCLEOTIDE SEQUENCE</scope>
    <source>
        <strain evidence="2">10Sc9-8</strain>
    </source>
</reference>
<dbReference type="InterPro" id="IPR022029">
    <property type="entry name" value="YoaR-like_PG-bd"/>
</dbReference>
<dbReference type="Pfam" id="PF04294">
    <property type="entry name" value="VanW"/>
    <property type="match status" value="1"/>
</dbReference>
<feature type="domain" description="YoaR-like putative peptidoglycan binding" evidence="1">
    <location>
        <begin position="217"/>
        <end position="309"/>
    </location>
</feature>
<dbReference type="InterPro" id="IPR007391">
    <property type="entry name" value="Vancomycin_resist_VanW"/>
</dbReference>